<accession>A0A495DM18</accession>
<dbReference type="Proteomes" id="UP000273675">
    <property type="component" value="Unassembled WGS sequence"/>
</dbReference>
<sequence>MRKFLLAGAALAVTGAAAFALDDDDARQMRVHVSTDHHATFVGDDGQIVEIRGANGDRTIHIDRDGERSVIRIDGQEIEIDDNIVHVDGNRVEVGPRSVIIIDGDDVRVVEDEHVRMGRELDIHMAERAEHLADMEHNLARIAIDLDGFDGESLEATVMHSLEMALAGLDEDRVVSSRDWEELSDEEKAEVRAELREARQEMREAMEEARRELREAGIEMEAERRHARIEVERAVRDMARAERDIARARVEVLRADDEMRRARVEVLRADDSRRADIERLHQVMGRDDVNDIRIEETDGRQRVWIDGEEQTGDDLVDWLNRLEVDRLAGADREGRRESRDARRQMRIERVQRADNRRVIELDGGDRVVIMEIETGEDDEE</sequence>
<keyword evidence="2" id="KW-0732">Signal</keyword>
<evidence type="ECO:0000256" key="1">
    <source>
        <dbReference type="SAM" id="Coils"/>
    </source>
</evidence>
<evidence type="ECO:0000313" key="4">
    <source>
        <dbReference type="Proteomes" id="UP000273675"/>
    </source>
</evidence>
<gene>
    <name evidence="3" type="ORF">C7435_0416</name>
</gene>
<protein>
    <submittedName>
        <fullName evidence="3">Uncharacterized protein</fullName>
    </submittedName>
</protein>
<evidence type="ECO:0000313" key="3">
    <source>
        <dbReference type="EMBL" id="RKR03973.1"/>
    </source>
</evidence>
<dbReference type="EMBL" id="RBIM01000001">
    <property type="protein sequence ID" value="RKR03973.1"/>
    <property type="molecule type" value="Genomic_DNA"/>
</dbReference>
<evidence type="ECO:0000256" key="2">
    <source>
        <dbReference type="SAM" id="SignalP"/>
    </source>
</evidence>
<feature type="coiled-coil region" evidence="1">
    <location>
        <begin position="181"/>
        <end position="265"/>
    </location>
</feature>
<dbReference type="RefSeq" id="WP_121209833.1">
    <property type="nucleotide sequence ID" value="NZ_RBIM01000001.1"/>
</dbReference>
<reference evidence="3 4" key="1">
    <citation type="submission" date="2018-10" db="EMBL/GenBank/DDBJ databases">
        <title>Genomic Encyclopedia of Type Strains, Phase IV (KMG-IV): sequencing the most valuable type-strain genomes for metagenomic binning, comparative biology and taxonomic classification.</title>
        <authorList>
            <person name="Goeker M."/>
        </authorList>
    </citation>
    <scope>NUCLEOTIDE SEQUENCE [LARGE SCALE GENOMIC DNA]</scope>
    <source>
        <strain evidence="3 4">DSM 4734</strain>
    </source>
</reference>
<comment type="caution">
    <text evidence="3">The sequence shown here is derived from an EMBL/GenBank/DDBJ whole genome shotgun (WGS) entry which is preliminary data.</text>
</comment>
<organism evidence="3 4">
    <name type="scientific">Maricaulis maris</name>
    <dbReference type="NCBI Taxonomy" id="74318"/>
    <lineage>
        <taxon>Bacteria</taxon>
        <taxon>Pseudomonadati</taxon>
        <taxon>Pseudomonadota</taxon>
        <taxon>Alphaproteobacteria</taxon>
        <taxon>Maricaulales</taxon>
        <taxon>Maricaulaceae</taxon>
        <taxon>Maricaulis</taxon>
    </lineage>
</organism>
<dbReference type="OrthoDB" id="7631562at2"/>
<proteinExistence type="predicted"/>
<feature type="chain" id="PRO_5019868350" evidence="2">
    <location>
        <begin position="21"/>
        <end position="380"/>
    </location>
</feature>
<keyword evidence="1" id="KW-0175">Coiled coil</keyword>
<dbReference type="AlphaFoldDB" id="A0A495DM18"/>
<name>A0A495DM18_9PROT</name>
<feature type="signal peptide" evidence="2">
    <location>
        <begin position="1"/>
        <end position="20"/>
    </location>
</feature>